<feature type="compositionally biased region" description="Polar residues" evidence="1">
    <location>
        <begin position="424"/>
        <end position="484"/>
    </location>
</feature>
<feature type="compositionally biased region" description="Basic residues" evidence="1">
    <location>
        <begin position="485"/>
        <end position="502"/>
    </location>
</feature>
<feature type="region of interest" description="Disordered" evidence="1">
    <location>
        <begin position="369"/>
        <end position="883"/>
    </location>
</feature>
<reference evidence="2" key="2">
    <citation type="submission" date="2020-05" db="EMBL/GenBank/DDBJ databases">
        <authorList>
            <person name="Kim H.-S."/>
            <person name="Proctor R.H."/>
            <person name="Brown D.W."/>
        </authorList>
    </citation>
    <scope>NUCLEOTIDE SEQUENCE</scope>
    <source>
        <strain evidence="2">NRRL 20472</strain>
    </source>
</reference>
<dbReference type="Proteomes" id="UP000622797">
    <property type="component" value="Unassembled WGS sequence"/>
</dbReference>
<feature type="compositionally biased region" description="Low complexity" evidence="1">
    <location>
        <begin position="806"/>
        <end position="823"/>
    </location>
</feature>
<accession>A0A8H4U448</accession>
<feature type="compositionally biased region" description="Polar residues" evidence="1">
    <location>
        <begin position="592"/>
        <end position="608"/>
    </location>
</feature>
<feature type="compositionally biased region" description="Basic and acidic residues" evidence="1">
    <location>
        <begin position="402"/>
        <end position="413"/>
    </location>
</feature>
<feature type="compositionally biased region" description="Low complexity" evidence="1">
    <location>
        <begin position="724"/>
        <end position="775"/>
    </location>
</feature>
<name>A0A8H4U448_9HYPO</name>
<feature type="compositionally biased region" description="Low complexity" evidence="1">
    <location>
        <begin position="691"/>
        <end position="706"/>
    </location>
</feature>
<evidence type="ECO:0000256" key="1">
    <source>
        <dbReference type="SAM" id="MobiDB-lite"/>
    </source>
</evidence>
<feature type="region of interest" description="Disordered" evidence="1">
    <location>
        <begin position="207"/>
        <end position="289"/>
    </location>
</feature>
<gene>
    <name evidence="2" type="ORF">FSARC_3596</name>
</gene>
<dbReference type="EMBL" id="JABEXW010000173">
    <property type="protein sequence ID" value="KAF4969129.1"/>
    <property type="molecule type" value="Genomic_DNA"/>
</dbReference>
<sequence length="924" mass="98450">MPSAAPAEAAVANDPNSPTPNDSQTPSTNASSAPPPTAAPAAIPAPAPTRQSWRVGSAMFDIKMNPYILPEHGTAGLYDSLSQTQPPLPSPGLNPYHDGRIRNAVPSKLKGKTSGKQGNFSVMQMNVQKPVVTERDIAAQRTSEGTAAAARLASAQGYRHPRRPRPNLTTASPPPPPSQPNSYLPPVLPAALPILQPPPFASYPAALKASEEPPTVEERPTGDELPTGDDLPIGDEPPTADEIPTGDEIPPAEEPPTADEPSAAAETTQVTDTERRNDPKPSAQPLSPIDVKKEQARLLTLLRSLHPVIVADRICKALAHLGGIPGAPPPADGIFPQSLTTNGSGDLFVSWVSEVFPHVEPTHQAPAVRTLPPLAPAGPMAESTPTVPKRRGRPKGTKNGAPRKDKGTKKKDAISSGAVETRETTNAQPSSTERVPDVPQSNITDAQNSDIPQPTVTNSQDSDMPRPSTTDAQNTTAIPQTVSTVRRKNPTGRKRGRPKGSKNRTEARNVTQFSTAFNFNTLNPPEPEGSATGSPLADQTTPGHQDTGPSSTSEATGANANQEAANATQTDTSGSLRTIHENGIDGEAGIATSGSQLPTANDQDSAQGASRKRKNSHQTPQIDALAEAVVDTPQNSNTAVPPTNNHIQAQQAKRRRGPQETRRKNHVISKTETQLASAEATASPEVAAVKQSLSASSSFDSQTQSSMVGENSNHGVQQIAPRPQQELQQQNLHKQQLMQNQQHQPKQQAQLQHQHHQQQQQSPDMSSEQSSQSSQMPSPEVNRPRSWLPGGSGRTPTNMTAQAFYQQQQQQQRQQQRQQQQRQMANQFRHAAEGSFTRAMGSSSPTQFPGFGGQQSLSQQGQQSQPQSTGPAPTPNVSHFQAFGDSNYLGLNYPINSGAAAPYGNHSQVETDMPDGIYHPMGRG</sequence>
<dbReference type="OrthoDB" id="5243398at2759"/>
<organism evidence="2 3">
    <name type="scientific">Fusarium sarcochroum</name>
    <dbReference type="NCBI Taxonomy" id="1208366"/>
    <lineage>
        <taxon>Eukaryota</taxon>
        <taxon>Fungi</taxon>
        <taxon>Dikarya</taxon>
        <taxon>Ascomycota</taxon>
        <taxon>Pezizomycotina</taxon>
        <taxon>Sordariomycetes</taxon>
        <taxon>Hypocreomycetidae</taxon>
        <taxon>Hypocreales</taxon>
        <taxon>Nectriaceae</taxon>
        <taxon>Fusarium</taxon>
        <taxon>Fusarium lateritium species complex</taxon>
    </lineage>
</organism>
<reference evidence="2" key="1">
    <citation type="journal article" date="2020" name="BMC Genomics">
        <title>Correction to: Identification and distribution of gene clusters required for synthesis of sphingolipid metabolism inhibitors in diverse species of the filamentous fungus Fusarium.</title>
        <authorList>
            <person name="Kim H.S."/>
            <person name="Lohmar J.M."/>
            <person name="Busman M."/>
            <person name="Brown D.W."/>
            <person name="Naumann T.A."/>
            <person name="Divon H.H."/>
            <person name="Lysoe E."/>
            <person name="Uhlig S."/>
            <person name="Proctor R.H."/>
        </authorList>
    </citation>
    <scope>NUCLEOTIDE SEQUENCE</scope>
    <source>
        <strain evidence="2">NRRL 20472</strain>
    </source>
</reference>
<feature type="compositionally biased region" description="Polar residues" evidence="1">
    <location>
        <begin position="531"/>
        <end position="553"/>
    </location>
</feature>
<feature type="compositionally biased region" description="Low complexity" evidence="1">
    <location>
        <begin position="1"/>
        <end position="12"/>
    </location>
</feature>
<evidence type="ECO:0000313" key="2">
    <source>
        <dbReference type="EMBL" id="KAF4969129.1"/>
    </source>
</evidence>
<feature type="compositionally biased region" description="Low complexity" evidence="1">
    <location>
        <begin position="259"/>
        <end position="268"/>
    </location>
</feature>
<feature type="compositionally biased region" description="Pro residues" evidence="1">
    <location>
        <begin position="33"/>
        <end position="47"/>
    </location>
</feature>
<protein>
    <submittedName>
        <fullName evidence="2">Uncharacterized protein</fullName>
    </submittedName>
</protein>
<evidence type="ECO:0000313" key="3">
    <source>
        <dbReference type="Proteomes" id="UP000622797"/>
    </source>
</evidence>
<dbReference type="AlphaFoldDB" id="A0A8H4U448"/>
<feature type="compositionally biased region" description="Low complexity" evidence="1">
    <location>
        <begin position="554"/>
        <end position="570"/>
    </location>
</feature>
<comment type="caution">
    <text evidence="2">The sequence shown here is derived from an EMBL/GenBank/DDBJ whole genome shotgun (WGS) entry which is preliminary data.</text>
</comment>
<keyword evidence="3" id="KW-1185">Reference proteome</keyword>
<proteinExistence type="predicted"/>
<feature type="region of interest" description="Disordered" evidence="1">
    <location>
        <begin position="139"/>
        <end position="185"/>
    </location>
</feature>
<feature type="compositionally biased region" description="Polar residues" evidence="1">
    <location>
        <begin position="632"/>
        <end position="651"/>
    </location>
</feature>
<feature type="compositionally biased region" description="Polar residues" evidence="1">
    <location>
        <begin position="14"/>
        <end position="24"/>
    </location>
</feature>
<feature type="region of interest" description="Disordered" evidence="1">
    <location>
        <begin position="1"/>
        <end position="51"/>
    </location>
</feature>
<feature type="compositionally biased region" description="Polar residues" evidence="1">
    <location>
        <begin position="707"/>
        <end position="716"/>
    </location>
</feature>
<feature type="compositionally biased region" description="Polar residues" evidence="1">
    <location>
        <begin position="794"/>
        <end position="805"/>
    </location>
</feature>
<feature type="compositionally biased region" description="Low complexity" evidence="1">
    <location>
        <begin position="854"/>
        <end position="871"/>
    </location>
</feature>
<feature type="compositionally biased region" description="Polar residues" evidence="1">
    <location>
        <begin position="508"/>
        <end position="523"/>
    </location>
</feature>